<feature type="signal peptide" evidence="1">
    <location>
        <begin position="1"/>
        <end position="31"/>
    </location>
</feature>
<reference evidence="2 3" key="1">
    <citation type="submission" date="2006-03" db="EMBL/GenBank/DDBJ databases">
        <title>Complete sequence of chromosome of Nitrobacter hamburgensis X14.</title>
        <authorList>
            <consortium name="US DOE Joint Genome Institute"/>
            <person name="Copeland A."/>
            <person name="Lucas S."/>
            <person name="Lapidus A."/>
            <person name="Barry K."/>
            <person name="Detter J.C."/>
            <person name="Glavina del Rio T."/>
            <person name="Hammon N."/>
            <person name="Israni S."/>
            <person name="Dalin E."/>
            <person name="Tice H."/>
            <person name="Pitluck S."/>
            <person name="Chain P."/>
            <person name="Malfatti S."/>
            <person name="Shin M."/>
            <person name="Vergez L."/>
            <person name="Schmutz J."/>
            <person name="Larimer F."/>
            <person name="Land M."/>
            <person name="Hauser L."/>
            <person name="Kyrpides N."/>
            <person name="Ivanova N."/>
            <person name="Ward B."/>
            <person name="Arp D."/>
            <person name="Klotz M."/>
            <person name="Stein L."/>
            <person name="O'Mullan G."/>
            <person name="Starkenburg S."/>
            <person name="Sayavedra L."/>
            <person name="Poret-Peterson A.T."/>
            <person name="Gentry M.E."/>
            <person name="Bruce D."/>
            <person name="Richardson P."/>
        </authorList>
    </citation>
    <scope>NUCLEOTIDE SEQUENCE [LARGE SCALE GENOMIC DNA]</scope>
    <source>
        <strain evidence="3">DSM 10229 / NCIMB 13809 / X14</strain>
    </source>
</reference>
<dbReference type="RefSeq" id="WP_011511132.1">
    <property type="nucleotide sequence ID" value="NC_007964.1"/>
</dbReference>
<evidence type="ECO:0000256" key="1">
    <source>
        <dbReference type="SAM" id="SignalP"/>
    </source>
</evidence>
<proteinExistence type="predicted"/>
<dbReference type="OrthoDB" id="8137995at2"/>
<dbReference type="Proteomes" id="UP000001953">
    <property type="component" value="Chromosome"/>
</dbReference>
<feature type="chain" id="PRO_5004195748" evidence="1">
    <location>
        <begin position="32"/>
        <end position="166"/>
    </location>
</feature>
<dbReference type="KEGG" id="nha:Nham_2687"/>
<organism evidence="2 3">
    <name type="scientific">Nitrobacter hamburgensis (strain DSM 10229 / NCIMB 13809 / X14)</name>
    <dbReference type="NCBI Taxonomy" id="323097"/>
    <lineage>
        <taxon>Bacteria</taxon>
        <taxon>Pseudomonadati</taxon>
        <taxon>Pseudomonadota</taxon>
        <taxon>Alphaproteobacteria</taxon>
        <taxon>Hyphomicrobiales</taxon>
        <taxon>Nitrobacteraceae</taxon>
        <taxon>Nitrobacter</taxon>
    </lineage>
</organism>
<dbReference type="AlphaFoldDB" id="Q1QJY1"/>
<dbReference type="eggNOG" id="ENOG50316DE">
    <property type="taxonomic scope" value="Bacteria"/>
</dbReference>
<accession>Q1QJY1</accession>
<dbReference type="HOGENOM" id="CLU_118465_0_0_5"/>
<dbReference type="EMBL" id="CP000319">
    <property type="protein sequence ID" value="ABE63466.1"/>
    <property type="molecule type" value="Genomic_DNA"/>
</dbReference>
<keyword evidence="3" id="KW-1185">Reference proteome</keyword>
<gene>
    <name evidence="2" type="ordered locus">Nham_2687</name>
</gene>
<protein>
    <submittedName>
        <fullName evidence="2">Uncharacterized protein</fullName>
    </submittedName>
</protein>
<keyword evidence="1" id="KW-0732">Signal</keyword>
<name>Q1QJY1_NITHX</name>
<evidence type="ECO:0000313" key="3">
    <source>
        <dbReference type="Proteomes" id="UP000001953"/>
    </source>
</evidence>
<sequence length="166" mass="17537">MKLFASRLVRKSTLAAGLVAGLALSTSASFAQSSPFAGFAGNWSGRGTVALSDGSRENIRCKASYHVDHTGRALKQNLRCASDSYKFDLSSDVVSHGAEITGTWSEASRNLFGSVRGHAGGGEIEVFVEAAGFAANLTLRAHGNRQSVWITSKGEIRDVSITMVRG</sequence>
<evidence type="ECO:0000313" key="2">
    <source>
        <dbReference type="EMBL" id="ABE63466.1"/>
    </source>
</evidence>